<dbReference type="OrthoDB" id="9809788at2"/>
<dbReference type="AlphaFoldDB" id="A0A0G9MRX8"/>
<organism evidence="1 2">
    <name type="scientific">Aurantiacibacter gangjinensis</name>
    <dbReference type="NCBI Taxonomy" id="502682"/>
    <lineage>
        <taxon>Bacteria</taxon>
        <taxon>Pseudomonadati</taxon>
        <taxon>Pseudomonadota</taxon>
        <taxon>Alphaproteobacteria</taxon>
        <taxon>Sphingomonadales</taxon>
        <taxon>Erythrobacteraceae</taxon>
        <taxon>Aurantiacibacter</taxon>
    </lineage>
</organism>
<comment type="caution">
    <text evidence="1">The sequence shown here is derived from an EMBL/GenBank/DDBJ whole genome shotgun (WGS) entry which is preliminary data.</text>
</comment>
<dbReference type="EMBL" id="LBHC01000002">
    <property type="protein sequence ID" value="KLE32078.1"/>
    <property type="molecule type" value="Genomic_DNA"/>
</dbReference>
<gene>
    <name evidence="1" type="ORF">AAW01_11725</name>
</gene>
<evidence type="ECO:0000313" key="2">
    <source>
        <dbReference type="Proteomes" id="UP000053070"/>
    </source>
</evidence>
<protein>
    <submittedName>
        <fullName evidence="1">Uncharacterized protein</fullName>
    </submittedName>
</protein>
<keyword evidence="2" id="KW-1185">Reference proteome</keyword>
<evidence type="ECO:0000313" key="1">
    <source>
        <dbReference type="EMBL" id="KLE32078.1"/>
    </source>
</evidence>
<dbReference type="STRING" id="502682.BMF35_a1340"/>
<dbReference type="PROSITE" id="PS51257">
    <property type="entry name" value="PROKAR_LIPOPROTEIN"/>
    <property type="match status" value="1"/>
</dbReference>
<sequence>MNRMLLISLGAPLFSLALTGCQLVPQASGPRYSASASADIPARATSRPVARPTAQRLPAPRPALATAGGQCMAQLDQAGVTFDAVANQDFGSGCSTLGTVQMHALSSDNGMLGVANLGPVTCPVSAAFAAWARFGVDRAAQQIFGQGVASIETMGSYACRNVAGSNRRSGHASANAIDVAGFVLEDGTRITVTDGWNGNARERQFLRTVQRSACRRFGTVLGPEYNAAHEDHFHLEGVIDGTSYCR</sequence>
<name>A0A0G9MRX8_9SPHN</name>
<dbReference type="Proteomes" id="UP000053070">
    <property type="component" value="Unassembled WGS sequence"/>
</dbReference>
<reference evidence="1 2" key="1">
    <citation type="submission" date="2015-04" db="EMBL/GenBank/DDBJ databases">
        <title>The draft genome sequence of Erythrobacr gangjinensis K7-2.</title>
        <authorList>
            <person name="Zhuang L."/>
            <person name="Liu Y."/>
            <person name="Shao Z."/>
        </authorList>
    </citation>
    <scope>NUCLEOTIDE SEQUENCE [LARGE SCALE GENOMIC DNA]</scope>
    <source>
        <strain evidence="1 2">K7-2</strain>
    </source>
</reference>
<dbReference type="KEGG" id="egn:BMF35_a1340"/>
<dbReference type="PATRIC" id="fig|502682.8.peg.2392"/>
<proteinExistence type="predicted"/>
<dbReference type="InterPro" id="IPR009683">
    <property type="entry name" value="Extensin-like_C"/>
</dbReference>
<dbReference type="Pfam" id="PF06904">
    <property type="entry name" value="Extensin-like_C"/>
    <property type="match status" value="1"/>
</dbReference>
<accession>A0A0G9MRX8</accession>
<dbReference type="RefSeq" id="WP_047007426.1">
    <property type="nucleotide sequence ID" value="NZ_CP018097.1"/>
</dbReference>